<feature type="region of interest" description="Disordered" evidence="1">
    <location>
        <begin position="83"/>
        <end position="113"/>
    </location>
</feature>
<keyword evidence="2" id="KW-1185">Reference proteome</keyword>
<accession>A0A915IWX2</accession>
<name>A0A915IWX2_ROMCU</name>
<organism evidence="2 3">
    <name type="scientific">Romanomermis culicivorax</name>
    <name type="common">Nematode worm</name>
    <dbReference type="NCBI Taxonomy" id="13658"/>
    <lineage>
        <taxon>Eukaryota</taxon>
        <taxon>Metazoa</taxon>
        <taxon>Ecdysozoa</taxon>
        <taxon>Nematoda</taxon>
        <taxon>Enoplea</taxon>
        <taxon>Dorylaimia</taxon>
        <taxon>Mermithida</taxon>
        <taxon>Mermithoidea</taxon>
        <taxon>Mermithidae</taxon>
        <taxon>Romanomermis</taxon>
    </lineage>
</organism>
<dbReference type="AlphaFoldDB" id="A0A915IWX2"/>
<evidence type="ECO:0000256" key="1">
    <source>
        <dbReference type="SAM" id="MobiDB-lite"/>
    </source>
</evidence>
<dbReference type="Proteomes" id="UP000887565">
    <property type="component" value="Unplaced"/>
</dbReference>
<dbReference type="WBParaSite" id="nRc.2.0.1.t18277-RA">
    <property type="protein sequence ID" value="nRc.2.0.1.t18277-RA"/>
    <property type="gene ID" value="nRc.2.0.1.g18277"/>
</dbReference>
<protein>
    <submittedName>
        <fullName evidence="3">Uncharacterized protein</fullName>
    </submittedName>
</protein>
<feature type="compositionally biased region" description="Polar residues" evidence="1">
    <location>
        <begin position="83"/>
        <end position="105"/>
    </location>
</feature>
<sequence>MARADTNTLWAMANEDGNPELTIVDLKAGTQKTYTATVNPTAHGGGYDDMQLLNGNVYLTLNANGTTFDVAPVLAGNAQATDVTPSVGGSPNPTFNQQVTLSLTDPDSEAIDS</sequence>
<evidence type="ECO:0000313" key="3">
    <source>
        <dbReference type="WBParaSite" id="nRc.2.0.1.t18277-RA"/>
    </source>
</evidence>
<proteinExistence type="predicted"/>
<reference evidence="3" key="1">
    <citation type="submission" date="2022-11" db="UniProtKB">
        <authorList>
            <consortium name="WormBaseParasite"/>
        </authorList>
    </citation>
    <scope>IDENTIFICATION</scope>
</reference>
<evidence type="ECO:0000313" key="2">
    <source>
        <dbReference type="Proteomes" id="UP000887565"/>
    </source>
</evidence>